<dbReference type="PANTHER" id="PTHR45974:SF266">
    <property type="entry name" value="LEUCINE-RICH REPEAT RECEPTOR PROTEIN KINASE HPCA1"/>
    <property type="match status" value="1"/>
</dbReference>
<dbReference type="Pfam" id="PF13855">
    <property type="entry name" value="LRR_8"/>
    <property type="match status" value="1"/>
</dbReference>
<feature type="chain" id="PRO_5043619796" description="Serine-threonine/tyrosine-protein kinase catalytic domain-containing protein" evidence="7">
    <location>
        <begin position="23"/>
        <end position="459"/>
    </location>
</feature>
<accession>A0AAV8R1P1</accession>
<evidence type="ECO:0000256" key="2">
    <source>
        <dbReference type="ARBA" id="ARBA00022729"/>
    </source>
</evidence>
<dbReference type="Gene3D" id="3.30.200.20">
    <property type="entry name" value="Phosphorylase Kinase, domain 1"/>
    <property type="match status" value="1"/>
</dbReference>
<keyword evidence="6" id="KW-0812">Transmembrane</keyword>
<sequence>MAETSSTLTAFFFLLFIAVITATLPSTLIEELNKPPPPEFTALVVSNNCARDPSLRYCNAVTTDLAGIYKSTVVARHLCAESSNPDCNFSFAKIDLRSRPRVAPLYLSFAFFWSYCPSSIRTINLANNSLHGAFPSDVLRCAQIQSLDLSHNLLVGDIPMAGLASLANLSFLNLSYNRFSECNREGVELFRRFDSSSFIHSGLLPGDHRHGSAITATILLLVGVLVSVLSVVGLIGRLLLRQRRDKFTTAMLRKATNGLSETNLVRKAEGEDVYIGRLRDGAEMEVHVQRGKGFRRTFGEECRILAQLRHKNVAKPWKQRVKVMMGVMDGICYLDEHWPRVGYDLRTRSVLLREDVEPFDLQVQGPKSGFRIQEGIHGGNVRIGGGGGQQEAKRSALEESETGWVRLQCPAHIKKVVDEKMKLTAASLSRASHRRRLGMHRRFSRRGMADHEARLEDAS</sequence>
<comment type="caution">
    <text evidence="8">The sequence shown here is derived from an EMBL/GenBank/DDBJ whole genome shotgun (WGS) entry which is preliminary data.</text>
</comment>
<dbReference type="EMBL" id="JAQQAF010000004">
    <property type="protein sequence ID" value="KAJ8490316.1"/>
    <property type="molecule type" value="Genomic_DNA"/>
</dbReference>
<dbReference type="InterPro" id="IPR032675">
    <property type="entry name" value="LRR_dom_sf"/>
</dbReference>
<protein>
    <recommendedName>
        <fullName evidence="10">Serine-threonine/tyrosine-protein kinase catalytic domain-containing protein</fullName>
    </recommendedName>
</protein>
<evidence type="ECO:0000313" key="9">
    <source>
        <dbReference type="Proteomes" id="UP001222027"/>
    </source>
</evidence>
<dbReference type="SUPFAM" id="SSF52058">
    <property type="entry name" value="L domain-like"/>
    <property type="match status" value="1"/>
</dbReference>
<keyword evidence="2 7" id="KW-0732">Signal</keyword>
<evidence type="ECO:0000256" key="5">
    <source>
        <dbReference type="ARBA" id="ARBA00023180"/>
    </source>
</evidence>
<evidence type="ECO:0000256" key="7">
    <source>
        <dbReference type="SAM" id="SignalP"/>
    </source>
</evidence>
<proteinExistence type="predicted"/>
<keyword evidence="5" id="KW-0325">Glycoprotein</keyword>
<dbReference type="PANTHER" id="PTHR45974">
    <property type="entry name" value="RECEPTOR-LIKE PROTEIN 55"/>
    <property type="match status" value="1"/>
</dbReference>
<feature type="signal peptide" evidence="7">
    <location>
        <begin position="1"/>
        <end position="22"/>
    </location>
</feature>
<evidence type="ECO:0008006" key="10">
    <source>
        <dbReference type="Google" id="ProtNLM"/>
    </source>
</evidence>
<comment type="subcellular location">
    <subcellularLocation>
        <location evidence="1">Membrane</location>
    </subcellularLocation>
</comment>
<name>A0AAV8R1P1_ENSVE</name>
<keyword evidence="6" id="KW-1133">Transmembrane helix</keyword>
<keyword evidence="3" id="KW-0677">Repeat</keyword>
<dbReference type="SUPFAM" id="SSF56112">
    <property type="entry name" value="Protein kinase-like (PK-like)"/>
    <property type="match status" value="1"/>
</dbReference>
<dbReference type="InterPro" id="IPR011009">
    <property type="entry name" value="Kinase-like_dom_sf"/>
</dbReference>
<dbReference type="Proteomes" id="UP001222027">
    <property type="component" value="Unassembled WGS sequence"/>
</dbReference>
<evidence type="ECO:0000256" key="4">
    <source>
        <dbReference type="ARBA" id="ARBA00023136"/>
    </source>
</evidence>
<keyword evidence="4 6" id="KW-0472">Membrane</keyword>
<dbReference type="Gene3D" id="3.80.10.10">
    <property type="entry name" value="Ribonuclease Inhibitor"/>
    <property type="match status" value="1"/>
</dbReference>
<evidence type="ECO:0000256" key="6">
    <source>
        <dbReference type="SAM" id="Phobius"/>
    </source>
</evidence>
<dbReference type="AlphaFoldDB" id="A0AAV8R1P1"/>
<feature type="transmembrane region" description="Helical" evidence="6">
    <location>
        <begin position="218"/>
        <end position="240"/>
    </location>
</feature>
<dbReference type="InterPro" id="IPR001611">
    <property type="entry name" value="Leu-rich_rpt"/>
</dbReference>
<gene>
    <name evidence="8" type="ORF">OPV22_012037</name>
</gene>
<dbReference type="GO" id="GO:0016020">
    <property type="term" value="C:membrane"/>
    <property type="evidence" value="ECO:0007669"/>
    <property type="project" value="UniProtKB-SubCell"/>
</dbReference>
<evidence type="ECO:0000256" key="3">
    <source>
        <dbReference type="ARBA" id="ARBA00022737"/>
    </source>
</evidence>
<evidence type="ECO:0000313" key="8">
    <source>
        <dbReference type="EMBL" id="KAJ8490316.1"/>
    </source>
</evidence>
<evidence type="ECO:0000256" key="1">
    <source>
        <dbReference type="ARBA" id="ARBA00004370"/>
    </source>
</evidence>
<reference evidence="8 9" key="1">
    <citation type="submission" date="2022-12" db="EMBL/GenBank/DDBJ databases">
        <title>Chromosome-scale assembly of the Ensete ventricosum genome.</title>
        <authorList>
            <person name="Dussert Y."/>
            <person name="Stocks J."/>
            <person name="Wendawek A."/>
            <person name="Woldeyes F."/>
            <person name="Nichols R.A."/>
            <person name="Borrell J.S."/>
        </authorList>
    </citation>
    <scope>NUCLEOTIDE SEQUENCE [LARGE SCALE GENOMIC DNA]</scope>
    <source>
        <strain evidence="9">cv. Maze</strain>
        <tissue evidence="8">Seeds</tissue>
    </source>
</reference>
<keyword evidence="9" id="KW-1185">Reference proteome</keyword>
<organism evidence="8 9">
    <name type="scientific">Ensete ventricosum</name>
    <name type="common">Abyssinian banana</name>
    <name type="synonym">Musa ensete</name>
    <dbReference type="NCBI Taxonomy" id="4639"/>
    <lineage>
        <taxon>Eukaryota</taxon>
        <taxon>Viridiplantae</taxon>
        <taxon>Streptophyta</taxon>
        <taxon>Embryophyta</taxon>
        <taxon>Tracheophyta</taxon>
        <taxon>Spermatophyta</taxon>
        <taxon>Magnoliopsida</taxon>
        <taxon>Liliopsida</taxon>
        <taxon>Zingiberales</taxon>
        <taxon>Musaceae</taxon>
        <taxon>Ensete</taxon>
    </lineage>
</organism>